<dbReference type="GO" id="GO:0005975">
    <property type="term" value="P:carbohydrate metabolic process"/>
    <property type="evidence" value="ECO:0007669"/>
    <property type="project" value="InterPro"/>
</dbReference>
<evidence type="ECO:0000313" key="8">
    <source>
        <dbReference type="EMBL" id="SFK46081.1"/>
    </source>
</evidence>
<proteinExistence type="inferred from homology"/>
<evidence type="ECO:0000256" key="1">
    <source>
        <dbReference type="ARBA" id="ARBA00003236"/>
    </source>
</evidence>
<dbReference type="InterPro" id="IPR050248">
    <property type="entry name" value="Polysacc_deacetylase_ArnD"/>
</dbReference>
<dbReference type="InterPro" id="IPR011330">
    <property type="entry name" value="Glyco_hydro/deAcase_b/a-brl"/>
</dbReference>
<accession>A0A1I3ZQY5</accession>
<dbReference type="PANTHER" id="PTHR10587:SF133">
    <property type="entry name" value="CHITIN DEACETYLASE 1-RELATED"/>
    <property type="match status" value="1"/>
</dbReference>
<reference evidence="8 9" key="1">
    <citation type="submission" date="2016-10" db="EMBL/GenBank/DDBJ databases">
        <authorList>
            <person name="Varghese N."/>
            <person name="Submissions S."/>
        </authorList>
    </citation>
    <scope>NUCLEOTIDE SEQUENCE [LARGE SCALE GENOMIC DNA]</scope>
    <source>
        <strain evidence="8 9">DSM 21822</strain>
    </source>
</reference>
<dbReference type="InterPro" id="IPR003484">
    <property type="entry name" value="NodA"/>
</dbReference>
<dbReference type="GO" id="GO:0016746">
    <property type="term" value="F:acyltransferase activity"/>
    <property type="evidence" value="ECO:0007669"/>
    <property type="project" value="InterPro"/>
</dbReference>
<dbReference type="SUPFAM" id="SSF88713">
    <property type="entry name" value="Glycoside hydrolase/deacetylase"/>
    <property type="match status" value="1"/>
</dbReference>
<dbReference type="PROSITE" id="PS51677">
    <property type="entry name" value="NODB"/>
    <property type="match status" value="1"/>
</dbReference>
<protein>
    <recommendedName>
        <fullName evidence="3">Chitooligosaccharide deacetylase</fullName>
    </recommendedName>
    <alternativeName>
        <fullName evidence="6">Nodulation protein B</fullName>
    </alternativeName>
</protein>
<evidence type="ECO:0000256" key="5">
    <source>
        <dbReference type="ARBA" id="ARBA00022801"/>
    </source>
</evidence>
<name>A0A1I3ZQY5_9HYPH</name>
<dbReference type="PANTHER" id="PTHR10587">
    <property type="entry name" value="GLYCOSYL TRANSFERASE-RELATED"/>
    <property type="match status" value="1"/>
</dbReference>
<dbReference type="GO" id="GO:0005829">
    <property type="term" value="C:cytosol"/>
    <property type="evidence" value="ECO:0007669"/>
    <property type="project" value="InterPro"/>
</dbReference>
<evidence type="ECO:0000259" key="7">
    <source>
        <dbReference type="PROSITE" id="PS51677"/>
    </source>
</evidence>
<evidence type="ECO:0000256" key="2">
    <source>
        <dbReference type="ARBA" id="ARBA00010973"/>
    </source>
</evidence>
<dbReference type="GO" id="GO:0046872">
    <property type="term" value="F:metal ion binding"/>
    <property type="evidence" value="ECO:0007669"/>
    <property type="project" value="UniProtKB-KW"/>
</dbReference>
<evidence type="ECO:0000256" key="3">
    <source>
        <dbReference type="ARBA" id="ARBA00020071"/>
    </source>
</evidence>
<dbReference type="GO" id="GO:0016810">
    <property type="term" value="F:hydrolase activity, acting on carbon-nitrogen (but not peptide) bonds"/>
    <property type="evidence" value="ECO:0007669"/>
    <property type="project" value="InterPro"/>
</dbReference>
<comment type="similarity">
    <text evidence="2">Belongs to the polysaccharide deacetylase family.</text>
</comment>
<dbReference type="Proteomes" id="UP000323300">
    <property type="component" value="Unassembled WGS sequence"/>
</dbReference>
<dbReference type="Pfam" id="PF02474">
    <property type="entry name" value="NodA"/>
    <property type="match status" value="1"/>
</dbReference>
<sequence>MQLADHMRSTLADVYPDLPPTRVEDLLVVVLPIGCSMREWPSGTLIDRKHLDYICEVPSACADGTEDRSDYLTFDDGPNSFFTPQILDVLAEHRVPATFFVIGAYAAEQPDLIPFL</sequence>
<dbReference type="InterPro" id="IPR002509">
    <property type="entry name" value="NODB_dom"/>
</dbReference>
<dbReference type="Pfam" id="PF01522">
    <property type="entry name" value="Polysacc_deac_1"/>
    <property type="match status" value="1"/>
</dbReference>
<keyword evidence="4" id="KW-0479">Metal-binding</keyword>
<gene>
    <name evidence="8" type="ORF">SAMN04488498_106250</name>
</gene>
<evidence type="ECO:0000313" key="9">
    <source>
        <dbReference type="Proteomes" id="UP000323300"/>
    </source>
</evidence>
<evidence type="ECO:0000256" key="4">
    <source>
        <dbReference type="ARBA" id="ARBA00022723"/>
    </source>
</evidence>
<comment type="function">
    <text evidence="1">Is involved in generating a small heat-stable compound (Nod), an acylated oligomer of N-acetylglucosamine, that stimulates mitosis in various plant protoplasts.</text>
</comment>
<keyword evidence="5" id="KW-0378">Hydrolase</keyword>
<dbReference type="AlphaFoldDB" id="A0A1I3ZQY5"/>
<dbReference type="EMBL" id="FOSL01000006">
    <property type="protein sequence ID" value="SFK46081.1"/>
    <property type="molecule type" value="Genomic_DNA"/>
</dbReference>
<evidence type="ECO:0000256" key="6">
    <source>
        <dbReference type="ARBA" id="ARBA00032976"/>
    </source>
</evidence>
<keyword evidence="9" id="KW-1185">Reference proteome</keyword>
<dbReference type="GO" id="GO:0016020">
    <property type="term" value="C:membrane"/>
    <property type="evidence" value="ECO:0007669"/>
    <property type="project" value="TreeGrafter"/>
</dbReference>
<organism evidence="8 9">
    <name type="scientific">Neomesorhizobium albiziae</name>
    <dbReference type="NCBI Taxonomy" id="335020"/>
    <lineage>
        <taxon>Bacteria</taxon>
        <taxon>Pseudomonadati</taxon>
        <taxon>Pseudomonadota</taxon>
        <taxon>Alphaproteobacteria</taxon>
        <taxon>Hyphomicrobiales</taxon>
        <taxon>Phyllobacteriaceae</taxon>
        <taxon>Neomesorhizobium</taxon>
    </lineage>
</organism>
<feature type="domain" description="NodB homology" evidence="7">
    <location>
        <begin position="68"/>
        <end position="116"/>
    </location>
</feature>
<dbReference type="Gene3D" id="3.20.20.370">
    <property type="entry name" value="Glycoside hydrolase/deacetylase"/>
    <property type="match status" value="1"/>
</dbReference>